<name>A0A1D2NAJ2_ORCCI</name>
<dbReference type="OMA" id="VHRTDKR"/>
<proteinExistence type="inferred from homology"/>
<evidence type="ECO:0000256" key="1">
    <source>
        <dbReference type="ARBA" id="ARBA00001947"/>
    </source>
</evidence>
<keyword evidence="8 17" id="KW-0732">Signal</keyword>
<comment type="subcellular location">
    <subcellularLocation>
        <location evidence="2">Secreted</location>
    </subcellularLocation>
</comment>
<dbReference type="Proteomes" id="UP000094527">
    <property type="component" value="Unassembled WGS sequence"/>
</dbReference>
<feature type="compositionally biased region" description="Acidic residues" evidence="16">
    <location>
        <begin position="514"/>
        <end position="539"/>
    </location>
</feature>
<dbReference type="Pfam" id="PF00246">
    <property type="entry name" value="Peptidase_M14"/>
    <property type="match status" value="2"/>
</dbReference>
<dbReference type="CDD" id="cd03860">
    <property type="entry name" value="M14_CP_A-B_like"/>
    <property type="match status" value="1"/>
</dbReference>
<dbReference type="InterPro" id="IPR036990">
    <property type="entry name" value="M14A-like_propep"/>
</dbReference>
<dbReference type="FunFam" id="3.40.630.10:FF:000040">
    <property type="entry name" value="zinc carboxypeptidase"/>
    <property type="match status" value="1"/>
</dbReference>
<protein>
    <recommendedName>
        <fullName evidence="14">Zinc carboxypeptidase A 1</fullName>
    </recommendedName>
</protein>
<evidence type="ECO:0000256" key="15">
    <source>
        <dbReference type="PROSITE-ProRule" id="PRU01379"/>
    </source>
</evidence>
<evidence type="ECO:0000256" key="10">
    <source>
        <dbReference type="ARBA" id="ARBA00022833"/>
    </source>
</evidence>
<evidence type="ECO:0000256" key="8">
    <source>
        <dbReference type="ARBA" id="ARBA00022729"/>
    </source>
</evidence>
<dbReference type="SMART" id="SM00631">
    <property type="entry name" value="Zn_pept"/>
    <property type="match status" value="1"/>
</dbReference>
<feature type="chain" id="PRO_5008905298" description="Zinc carboxypeptidase A 1" evidence="17">
    <location>
        <begin position="22"/>
        <end position="539"/>
    </location>
</feature>
<keyword evidence="12" id="KW-1015">Disulfide bond</keyword>
<accession>A0A1D2NAJ2</accession>
<feature type="active site" description="Proton donor/acceptor" evidence="15">
    <location>
        <position position="378"/>
    </location>
</feature>
<organism evidence="19 20">
    <name type="scientific">Orchesella cincta</name>
    <name type="common">Springtail</name>
    <name type="synonym">Podura cincta</name>
    <dbReference type="NCBI Taxonomy" id="48709"/>
    <lineage>
        <taxon>Eukaryota</taxon>
        <taxon>Metazoa</taxon>
        <taxon>Ecdysozoa</taxon>
        <taxon>Arthropoda</taxon>
        <taxon>Hexapoda</taxon>
        <taxon>Collembola</taxon>
        <taxon>Entomobryomorpha</taxon>
        <taxon>Entomobryoidea</taxon>
        <taxon>Orchesellidae</taxon>
        <taxon>Orchesellinae</taxon>
        <taxon>Orchesella</taxon>
    </lineage>
</organism>
<evidence type="ECO:0000256" key="7">
    <source>
        <dbReference type="ARBA" id="ARBA00022723"/>
    </source>
</evidence>
<evidence type="ECO:0000256" key="13">
    <source>
        <dbReference type="ARBA" id="ARBA00057299"/>
    </source>
</evidence>
<evidence type="ECO:0000256" key="16">
    <source>
        <dbReference type="SAM" id="MobiDB-lite"/>
    </source>
</evidence>
<dbReference type="STRING" id="48709.A0A1D2NAJ2"/>
<comment type="caution">
    <text evidence="19">The sequence shown here is derived from an EMBL/GenBank/DDBJ whole genome shotgun (WGS) entry which is preliminary data.</text>
</comment>
<reference evidence="19 20" key="1">
    <citation type="journal article" date="2016" name="Genome Biol. Evol.">
        <title>Gene Family Evolution Reflects Adaptation to Soil Environmental Stressors in the Genome of the Collembolan Orchesella cincta.</title>
        <authorList>
            <person name="Faddeeva-Vakhrusheva A."/>
            <person name="Derks M.F."/>
            <person name="Anvar S.Y."/>
            <person name="Agamennone V."/>
            <person name="Suring W."/>
            <person name="Smit S."/>
            <person name="van Straalen N.M."/>
            <person name="Roelofs D."/>
        </authorList>
    </citation>
    <scope>NUCLEOTIDE SEQUENCE [LARGE SCALE GENOMIC DNA]</scope>
    <source>
        <tissue evidence="19">Mixed pool</tissue>
    </source>
</reference>
<feature type="domain" description="Peptidase M14" evidence="18">
    <location>
        <begin position="119"/>
        <end position="412"/>
    </location>
</feature>
<keyword evidence="7" id="KW-0479">Metal-binding</keyword>
<evidence type="ECO:0000256" key="4">
    <source>
        <dbReference type="ARBA" id="ARBA00022525"/>
    </source>
</evidence>
<dbReference type="PROSITE" id="PS52035">
    <property type="entry name" value="PEPTIDASE_M14"/>
    <property type="match status" value="1"/>
</dbReference>
<dbReference type="InterPro" id="IPR003146">
    <property type="entry name" value="M14A_act_pep"/>
</dbReference>
<comment type="similarity">
    <text evidence="3 15">Belongs to the peptidase M14 family.</text>
</comment>
<evidence type="ECO:0000313" key="20">
    <source>
        <dbReference type="Proteomes" id="UP000094527"/>
    </source>
</evidence>
<evidence type="ECO:0000256" key="5">
    <source>
        <dbReference type="ARBA" id="ARBA00022645"/>
    </source>
</evidence>
<dbReference type="PANTHER" id="PTHR11705">
    <property type="entry name" value="PROTEASE FAMILY M14 CARBOXYPEPTIDASE A,B"/>
    <property type="match status" value="1"/>
</dbReference>
<evidence type="ECO:0000256" key="12">
    <source>
        <dbReference type="ARBA" id="ARBA00023157"/>
    </source>
</evidence>
<dbReference type="Pfam" id="PF02244">
    <property type="entry name" value="Propep_M14"/>
    <property type="match status" value="1"/>
</dbReference>
<evidence type="ECO:0000259" key="18">
    <source>
        <dbReference type="PROSITE" id="PS52035"/>
    </source>
</evidence>
<gene>
    <name evidence="19" type="ORF">Ocin01_04422</name>
</gene>
<evidence type="ECO:0000313" key="19">
    <source>
        <dbReference type="EMBL" id="ODN02272.1"/>
    </source>
</evidence>
<dbReference type="InterPro" id="IPR057246">
    <property type="entry name" value="CARBOXYPEPT_ZN_1"/>
</dbReference>
<keyword evidence="4" id="KW-0964">Secreted</keyword>
<evidence type="ECO:0000256" key="6">
    <source>
        <dbReference type="ARBA" id="ARBA00022670"/>
    </source>
</evidence>
<evidence type="ECO:0000256" key="17">
    <source>
        <dbReference type="SAM" id="SignalP"/>
    </source>
</evidence>
<keyword evidence="10" id="KW-0862">Zinc</keyword>
<dbReference type="PROSITE" id="PS00132">
    <property type="entry name" value="CARBOXYPEPT_ZN_1"/>
    <property type="match status" value="1"/>
</dbReference>
<comment type="cofactor">
    <cofactor evidence="1">
        <name>Zn(2+)</name>
        <dbReference type="ChEBI" id="CHEBI:29105"/>
    </cofactor>
</comment>
<feature type="region of interest" description="Disordered" evidence="16">
    <location>
        <begin position="493"/>
        <end position="539"/>
    </location>
</feature>
<dbReference type="FunFam" id="3.30.70.340:FF:000002">
    <property type="entry name" value="Carboxypeptidase A"/>
    <property type="match status" value="1"/>
</dbReference>
<keyword evidence="9" id="KW-0378">Hydrolase</keyword>
<keyword evidence="5 19" id="KW-0121">Carboxypeptidase</keyword>
<keyword evidence="6" id="KW-0645">Protease</keyword>
<evidence type="ECO:0000256" key="2">
    <source>
        <dbReference type="ARBA" id="ARBA00004613"/>
    </source>
</evidence>
<dbReference type="Gene3D" id="3.40.630.10">
    <property type="entry name" value="Zn peptidases"/>
    <property type="match status" value="2"/>
</dbReference>
<dbReference type="InterPro" id="IPR000834">
    <property type="entry name" value="Peptidase_M14"/>
</dbReference>
<dbReference type="SUPFAM" id="SSF54897">
    <property type="entry name" value="Protease propeptides/inhibitors"/>
    <property type="match status" value="1"/>
</dbReference>
<dbReference type="GO" id="GO:0008270">
    <property type="term" value="F:zinc ion binding"/>
    <property type="evidence" value="ECO:0007669"/>
    <property type="project" value="InterPro"/>
</dbReference>
<dbReference type="GO" id="GO:0004181">
    <property type="term" value="F:metallocarboxypeptidase activity"/>
    <property type="evidence" value="ECO:0007669"/>
    <property type="project" value="InterPro"/>
</dbReference>
<keyword evidence="11" id="KW-0482">Metalloprotease</keyword>
<dbReference type="Gene3D" id="3.30.70.340">
    <property type="entry name" value="Metallocarboxypeptidase-like"/>
    <property type="match status" value="1"/>
</dbReference>
<dbReference type="EMBL" id="LJIJ01000118">
    <property type="protein sequence ID" value="ODN02272.1"/>
    <property type="molecule type" value="Genomic_DNA"/>
</dbReference>
<evidence type="ECO:0000256" key="9">
    <source>
        <dbReference type="ARBA" id="ARBA00022801"/>
    </source>
</evidence>
<evidence type="ECO:0000256" key="14">
    <source>
        <dbReference type="ARBA" id="ARBA00069039"/>
    </source>
</evidence>
<dbReference type="PANTHER" id="PTHR11705:SF91">
    <property type="entry name" value="FI01817P-RELATED"/>
    <property type="match status" value="1"/>
</dbReference>
<comment type="function">
    <text evidence="13">Involved in the digestion of the blood meal.</text>
</comment>
<dbReference type="OrthoDB" id="3626597at2759"/>
<evidence type="ECO:0000256" key="11">
    <source>
        <dbReference type="ARBA" id="ARBA00023049"/>
    </source>
</evidence>
<feature type="signal peptide" evidence="17">
    <location>
        <begin position="1"/>
        <end position="21"/>
    </location>
</feature>
<dbReference type="GO" id="GO:0006508">
    <property type="term" value="P:proteolysis"/>
    <property type="evidence" value="ECO:0007669"/>
    <property type="project" value="UniProtKB-KW"/>
</dbReference>
<sequence length="539" mass="61894">MLKTQGFILFCITLAVVVAVASEKRYSGYKVYTVKKARNDTQYKALLELQKKFKKVDFWSDPSKRRPTDIMVSPEDLPQTEQFLSSHGLEYSVAINDVQRVVEKEKQRATRQSSMNWRDYQRLRTIHDWLDSLAAFNPQIAQVDTIGRSTEGRNLKIIKLSKNPEKKNPVIYIDGGIHAREWISPAVTTYIIGKLMSLSPQDKDLLENVDWHIIPVLNPDGYEYTFNEDRLWRKSRSLHNGPNCPGVDLNRNFDFHWGEAGTNDDPCRNTYPGPFPFSEPEANHTASYLFNNRNRIRAYLTFHSYSQLWLTPYGYTEDLPSDYEELENLGLRAAKALADVYGTEYEVGAPSHILYSNSGSSRDYAKGVPGIKYSYTIELRDQGDFGFLLPPQQILSTCEETWEGVKVIARQVARERPNGPTFSDIYNLYSGSSQDWAREYGNVKYSYTIELRDDGEEKFLLSPEYILPTCEETWEAVKVVARYLVTNQLTTYSESNYSKPPPFPTAPTVIKKDEDEENSDVNENNESDSSEEDDDEDDD</sequence>
<dbReference type="PRINTS" id="PR00765">
    <property type="entry name" value="CRBOXYPTASEA"/>
</dbReference>
<dbReference type="AlphaFoldDB" id="A0A1D2NAJ2"/>
<dbReference type="SUPFAM" id="SSF53187">
    <property type="entry name" value="Zn-dependent exopeptidases"/>
    <property type="match status" value="2"/>
</dbReference>
<evidence type="ECO:0000256" key="3">
    <source>
        <dbReference type="ARBA" id="ARBA00005988"/>
    </source>
</evidence>
<keyword evidence="20" id="KW-1185">Reference proteome</keyword>
<dbReference type="GO" id="GO:0005615">
    <property type="term" value="C:extracellular space"/>
    <property type="evidence" value="ECO:0007669"/>
    <property type="project" value="TreeGrafter"/>
</dbReference>